<proteinExistence type="predicted"/>
<accession>A0ACC2PJ68</accession>
<gene>
    <name evidence="1" type="ORF">QAD02_019411</name>
</gene>
<evidence type="ECO:0000313" key="1">
    <source>
        <dbReference type="EMBL" id="KAJ8683619.1"/>
    </source>
</evidence>
<evidence type="ECO:0000313" key="2">
    <source>
        <dbReference type="Proteomes" id="UP001239111"/>
    </source>
</evidence>
<dbReference type="Proteomes" id="UP001239111">
    <property type="component" value="Chromosome 1"/>
</dbReference>
<sequence length="346" mass="38410">MLVKVRTGVIGFEDTYLWKSIDGSKRHKKRGMSYAMQSNATRAKIVWADEQRELKRHKRDLYYPEMPNNNPEMSSTSSTNDEVRGTRNSVRWPRAFNDELWDQEWYLMNSKEHPAPEGPGYLKLDLNVLPVYQMGITGRGIRVSVLDDGIEHTHEDLRANYDPEISYDVTDRDYDPMPIYNDPVNRHGTRCAGEIAMEANNGKCGVGVAYEARIGGIKMLDGVVNDRVEAESLSFRSDIIDIYTASWGPPDDGMSLEAPGRLAFEALERGVLQGRDGRGSIYVWASGNGGSKGDDCSCDGYVGSPYTIAISSASQSGSLPWYGEMCPATLASTYSSGALQEQMIVS</sequence>
<name>A0ACC2PJ68_9HYME</name>
<reference evidence="1" key="1">
    <citation type="submission" date="2023-04" db="EMBL/GenBank/DDBJ databases">
        <title>A chromosome-level genome assembly of the parasitoid wasp Eretmocerus hayati.</title>
        <authorList>
            <person name="Zhong Y."/>
            <person name="Liu S."/>
            <person name="Liu Y."/>
        </authorList>
    </citation>
    <scope>NUCLEOTIDE SEQUENCE</scope>
    <source>
        <strain evidence="1">ZJU_SS_LIU_2023</strain>
    </source>
</reference>
<keyword evidence="2" id="KW-1185">Reference proteome</keyword>
<organism evidence="1 2">
    <name type="scientific">Eretmocerus hayati</name>
    <dbReference type="NCBI Taxonomy" id="131215"/>
    <lineage>
        <taxon>Eukaryota</taxon>
        <taxon>Metazoa</taxon>
        <taxon>Ecdysozoa</taxon>
        <taxon>Arthropoda</taxon>
        <taxon>Hexapoda</taxon>
        <taxon>Insecta</taxon>
        <taxon>Pterygota</taxon>
        <taxon>Neoptera</taxon>
        <taxon>Endopterygota</taxon>
        <taxon>Hymenoptera</taxon>
        <taxon>Apocrita</taxon>
        <taxon>Proctotrupomorpha</taxon>
        <taxon>Chalcidoidea</taxon>
        <taxon>Aphelinidae</taxon>
        <taxon>Aphelininae</taxon>
        <taxon>Eretmocerus</taxon>
    </lineage>
</organism>
<comment type="caution">
    <text evidence="1">The sequence shown here is derived from an EMBL/GenBank/DDBJ whole genome shotgun (WGS) entry which is preliminary data.</text>
</comment>
<protein>
    <submittedName>
        <fullName evidence="1">Uncharacterized protein</fullName>
    </submittedName>
</protein>
<dbReference type="EMBL" id="CM056741">
    <property type="protein sequence ID" value="KAJ8683619.1"/>
    <property type="molecule type" value="Genomic_DNA"/>
</dbReference>